<dbReference type="RefSeq" id="WP_188575456.1">
    <property type="nucleotide sequence ID" value="NZ_BMCT01000001.1"/>
</dbReference>
<dbReference type="InterPro" id="IPR039422">
    <property type="entry name" value="MarR/SlyA-like"/>
</dbReference>
<dbReference type="AlphaFoldDB" id="A0A917BL51"/>
<dbReference type="GO" id="GO:0003700">
    <property type="term" value="F:DNA-binding transcription factor activity"/>
    <property type="evidence" value="ECO:0007669"/>
    <property type="project" value="InterPro"/>
</dbReference>
<gene>
    <name evidence="3" type="ORF">GCM10007301_07170</name>
</gene>
<dbReference type="Pfam" id="PF01047">
    <property type="entry name" value="MarR"/>
    <property type="match status" value="1"/>
</dbReference>
<evidence type="ECO:0000313" key="3">
    <source>
        <dbReference type="EMBL" id="GGF50357.1"/>
    </source>
</evidence>
<sequence length="169" mass="18402">MRNAAKSKADAADAAPPSAQDWPLFDRPGFLARRVHQIHVSLFSELCAQYAVTPVQYSLLSALADVGAADQTTLARSVALDRTTTTGALKRLESRGLVRRSPAPADRRSLNCSLTDEGRRMLAEMEAPAREAHAATVAMLSPRERRQLIEAMKKIVATHAGRQDSLDLL</sequence>
<evidence type="ECO:0000256" key="1">
    <source>
        <dbReference type="SAM" id="MobiDB-lite"/>
    </source>
</evidence>
<dbReference type="PANTHER" id="PTHR33164">
    <property type="entry name" value="TRANSCRIPTIONAL REGULATOR, MARR FAMILY"/>
    <property type="match status" value="1"/>
</dbReference>
<proteinExistence type="predicted"/>
<dbReference type="Gene3D" id="1.10.10.10">
    <property type="entry name" value="Winged helix-like DNA-binding domain superfamily/Winged helix DNA-binding domain"/>
    <property type="match status" value="1"/>
</dbReference>
<dbReference type="GO" id="GO:0006950">
    <property type="term" value="P:response to stress"/>
    <property type="evidence" value="ECO:0007669"/>
    <property type="project" value="TreeGrafter"/>
</dbReference>
<dbReference type="PROSITE" id="PS50995">
    <property type="entry name" value="HTH_MARR_2"/>
    <property type="match status" value="1"/>
</dbReference>
<evidence type="ECO:0000313" key="4">
    <source>
        <dbReference type="Proteomes" id="UP000606044"/>
    </source>
</evidence>
<dbReference type="InterPro" id="IPR000835">
    <property type="entry name" value="HTH_MarR-typ"/>
</dbReference>
<dbReference type="Proteomes" id="UP000606044">
    <property type="component" value="Unassembled WGS sequence"/>
</dbReference>
<feature type="domain" description="HTH marR-type" evidence="2">
    <location>
        <begin position="28"/>
        <end position="157"/>
    </location>
</feature>
<dbReference type="EMBL" id="BMCT01000001">
    <property type="protein sequence ID" value="GGF50357.1"/>
    <property type="molecule type" value="Genomic_DNA"/>
</dbReference>
<name>A0A917BL51_9HYPH</name>
<protein>
    <submittedName>
        <fullName evidence="3">MarR family transcriptional regulator</fullName>
    </submittedName>
</protein>
<accession>A0A917BL51</accession>
<dbReference type="SUPFAM" id="SSF46785">
    <property type="entry name" value="Winged helix' DNA-binding domain"/>
    <property type="match status" value="1"/>
</dbReference>
<feature type="region of interest" description="Disordered" evidence="1">
    <location>
        <begin position="1"/>
        <end position="20"/>
    </location>
</feature>
<dbReference type="InterPro" id="IPR036388">
    <property type="entry name" value="WH-like_DNA-bd_sf"/>
</dbReference>
<feature type="compositionally biased region" description="Low complexity" evidence="1">
    <location>
        <begin position="1"/>
        <end position="19"/>
    </location>
</feature>
<dbReference type="SMART" id="SM00347">
    <property type="entry name" value="HTH_MARR"/>
    <property type="match status" value="1"/>
</dbReference>
<dbReference type="PANTHER" id="PTHR33164:SF95">
    <property type="entry name" value="TRANSCRIPTIONAL REGULATOR"/>
    <property type="match status" value="1"/>
</dbReference>
<comment type="caution">
    <text evidence="3">The sequence shown here is derived from an EMBL/GenBank/DDBJ whole genome shotgun (WGS) entry which is preliminary data.</text>
</comment>
<reference evidence="3" key="1">
    <citation type="journal article" date="2014" name="Int. J. Syst. Evol. Microbiol.">
        <title>Complete genome sequence of Corynebacterium casei LMG S-19264T (=DSM 44701T), isolated from a smear-ripened cheese.</title>
        <authorList>
            <consortium name="US DOE Joint Genome Institute (JGI-PGF)"/>
            <person name="Walter F."/>
            <person name="Albersmeier A."/>
            <person name="Kalinowski J."/>
            <person name="Ruckert C."/>
        </authorList>
    </citation>
    <scope>NUCLEOTIDE SEQUENCE</scope>
    <source>
        <strain evidence="3">CCM 7897</strain>
    </source>
</reference>
<dbReference type="PRINTS" id="PR00598">
    <property type="entry name" value="HTHMARR"/>
</dbReference>
<dbReference type="InterPro" id="IPR036390">
    <property type="entry name" value="WH_DNA-bd_sf"/>
</dbReference>
<organism evidence="3 4">
    <name type="scientific">Azorhizobium oxalatiphilum</name>
    <dbReference type="NCBI Taxonomy" id="980631"/>
    <lineage>
        <taxon>Bacteria</taxon>
        <taxon>Pseudomonadati</taxon>
        <taxon>Pseudomonadota</taxon>
        <taxon>Alphaproteobacteria</taxon>
        <taxon>Hyphomicrobiales</taxon>
        <taxon>Xanthobacteraceae</taxon>
        <taxon>Azorhizobium</taxon>
    </lineage>
</organism>
<evidence type="ECO:0000259" key="2">
    <source>
        <dbReference type="PROSITE" id="PS50995"/>
    </source>
</evidence>
<reference evidence="3" key="2">
    <citation type="submission" date="2020-09" db="EMBL/GenBank/DDBJ databases">
        <authorList>
            <person name="Sun Q."/>
            <person name="Sedlacek I."/>
        </authorList>
    </citation>
    <scope>NUCLEOTIDE SEQUENCE</scope>
    <source>
        <strain evidence="3">CCM 7897</strain>
    </source>
</reference>
<keyword evidence="4" id="KW-1185">Reference proteome</keyword>